<keyword evidence="9" id="KW-1185">Reference proteome</keyword>
<evidence type="ECO:0000256" key="1">
    <source>
        <dbReference type="ARBA" id="ARBA00004123"/>
    </source>
</evidence>
<dbReference type="PANTHER" id="PTHR13421:SF16">
    <property type="entry name" value="SNRNA-ACTIVATING PROTEIN COMPLEX SUBUNIT 3"/>
    <property type="match status" value="1"/>
</dbReference>
<feature type="region of interest" description="Disordered" evidence="7">
    <location>
        <begin position="154"/>
        <end position="201"/>
    </location>
</feature>
<feature type="compositionally biased region" description="Polar residues" evidence="7">
    <location>
        <begin position="158"/>
        <end position="181"/>
    </location>
</feature>
<name>A0ABR2UAS5_9ROSI</name>
<evidence type="ECO:0000256" key="7">
    <source>
        <dbReference type="SAM" id="MobiDB-lite"/>
    </source>
</evidence>
<dbReference type="InterPro" id="IPR022042">
    <property type="entry name" value="snRNA-activating_su3"/>
</dbReference>
<evidence type="ECO:0000256" key="2">
    <source>
        <dbReference type="ARBA" id="ARBA00010410"/>
    </source>
</evidence>
<keyword evidence="3" id="KW-0805">Transcription regulation</keyword>
<comment type="caution">
    <text evidence="8">The sequence shown here is derived from an EMBL/GenBank/DDBJ whole genome shotgun (WGS) entry which is preliminary data.</text>
</comment>
<evidence type="ECO:0000256" key="3">
    <source>
        <dbReference type="ARBA" id="ARBA00023015"/>
    </source>
</evidence>
<dbReference type="EMBL" id="JBBPBN010000001">
    <property type="protein sequence ID" value="KAK9046671.1"/>
    <property type="molecule type" value="Genomic_DNA"/>
</dbReference>
<reference evidence="8 9" key="1">
    <citation type="journal article" date="2024" name="G3 (Bethesda)">
        <title>Genome assembly of Hibiscus sabdariffa L. provides insights into metabolisms of medicinal natural products.</title>
        <authorList>
            <person name="Kim T."/>
        </authorList>
    </citation>
    <scope>NUCLEOTIDE SEQUENCE [LARGE SCALE GENOMIC DNA]</scope>
    <source>
        <strain evidence="8">TK-2024</strain>
        <tissue evidence="8">Old leaves</tissue>
    </source>
</reference>
<keyword evidence="5" id="KW-0804">Transcription</keyword>
<evidence type="ECO:0000256" key="6">
    <source>
        <dbReference type="ARBA" id="ARBA00023242"/>
    </source>
</evidence>
<organism evidence="8 9">
    <name type="scientific">Hibiscus sabdariffa</name>
    <name type="common">roselle</name>
    <dbReference type="NCBI Taxonomy" id="183260"/>
    <lineage>
        <taxon>Eukaryota</taxon>
        <taxon>Viridiplantae</taxon>
        <taxon>Streptophyta</taxon>
        <taxon>Embryophyta</taxon>
        <taxon>Tracheophyta</taxon>
        <taxon>Spermatophyta</taxon>
        <taxon>Magnoliopsida</taxon>
        <taxon>eudicotyledons</taxon>
        <taxon>Gunneridae</taxon>
        <taxon>Pentapetalae</taxon>
        <taxon>rosids</taxon>
        <taxon>malvids</taxon>
        <taxon>Malvales</taxon>
        <taxon>Malvaceae</taxon>
        <taxon>Malvoideae</taxon>
        <taxon>Hibiscus</taxon>
    </lineage>
</organism>
<evidence type="ECO:0000256" key="4">
    <source>
        <dbReference type="ARBA" id="ARBA00023125"/>
    </source>
</evidence>
<comment type="subcellular location">
    <subcellularLocation>
        <location evidence="1">Nucleus</location>
    </subcellularLocation>
</comment>
<proteinExistence type="inferred from homology"/>
<protein>
    <recommendedName>
        <fullName evidence="10">snRNA-activating protein complex subunit</fullName>
    </recommendedName>
</protein>
<dbReference type="Pfam" id="PF12251">
    <property type="entry name" value="SNAPC3"/>
    <property type="match status" value="1"/>
</dbReference>
<gene>
    <name evidence="8" type="ORF">V6N11_052554</name>
</gene>
<accession>A0ABR2UAS5</accession>
<evidence type="ECO:0008006" key="10">
    <source>
        <dbReference type="Google" id="ProtNLM"/>
    </source>
</evidence>
<keyword evidence="6" id="KW-0539">Nucleus</keyword>
<comment type="similarity">
    <text evidence="2">Belongs to the SNAPC3/SRD2 family.</text>
</comment>
<sequence>MEKKSFIHNLNLNWSSPIGTINGGNIVDAAAAARTAGVFLSKSCSENSERKRIQEIKMEANQMNMIEAEANCSIPKGGPIYISNLLSPLTSVPEFQNAVLRQLQELEVELDSAQLTELEDICVDDLKILKEEELVEMALKEAFKDDEHAVNASEGLENDSNSGRSRNQQAVENASTLTEPSSGCPGTDLDGAAVSKKQKRRKNNCHVEDTYIKKVEELAKIKQKQDEDKATARLHSLNAVSKISDCAIPSSDKIERLKTLRSTSSCGKAKSADVKEHTPMLYPETVLCVEVYHNIRKWSKVQEFLVLGRQTLTELKDKICCLTDQVMQKAGHYDPSGYFLIEDTFFNDLRDSSAINYSEPIFDWLRNSPDDAMKKWENIITGELQQKQKSILGGMAPSRLPHFKSTDMHKTRFCDFRFQLGAGYLYCHQGDCKHTIVIRDMRLIHPEDVQNRAAYPIMIFQIKPRVQKCSVCNITRATKVTVDDKWARENPCYFCDYCYSLLHSKDESPLYGDFSVYDYLHD</sequence>
<evidence type="ECO:0000256" key="5">
    <source>
        <dbReference type="ARBA" id="ARBA00023163"/>
    </source>
</evidence>
<evidence type="ECO:0000313" key="8">
    <source>
        <dbReference type="EMBL" id="KAK9046671.1"/>
    </source>
</evidence>
<dbReference type="Proteomes" id="UP001396334">
    <property type="component" value="Unassembled WGS sequence"/>
</dbReference>
<keyword evidence="4" id="KW-0238">DNA-binding</keyword>
<evidence type="ECO:0000313" key="9">
    <source>
        <dbReference type="Proteomes" id="UP001396334"/>
    </source>
</evidence>
<dbReference type="PANTHER" id="PTHR13421">
    <property type="entry name" value="SNRNA-ACTIVATING PROTEIN COMPLEX SUBUNIT 3"/>
    <property type="match status" value="1"/>
</dbReference>